<gene>
    <name evidence="1" type="ORF">CPT_Moon221</name>
</gene>
<dbReference type="EMBL" id="KM236240">
    <property type="protein sequence ID" value="AIX12192.1"/>
    <property type="molecule type" value="Genomic_DNA"/>
</dbReference>
<sequence length="64" mass="7178">MKPKYMIFQTVQLKGSGIPGVISDVADGIPKYQLQPGYEIDWVDGTRSVHLEEEISLISQLKVM</sequence>
<dbReference type="RefSeq" id="YP_009146654.1">
    <property type="nucleotide sequence ID" value="NC_027331.1"/>
</dbReference>
<evidence type="ECO:0000313" key="1">
    <source>
        <dbReference type="EMBL" id="AIX12192.1"/>
    </source>
</evidence>
<organism evidence="1 2">
    <name type="scientific">Citrobacter phage Moon</name>
    <dbReference type="NCBI Taxonomy" id="1540095"/>
    <lineage>
        <taxon>Viruses</taxon>
        <taxon>Duplodnaviria</taxon>
        <taxon>Heunggongvirae</taxon>
        <taxon>Uroviricota</taxon>
        <taxon>Caudoviricetes</taxon>
        <taxon>Pantevenvirales</taxon>
        <taxon>Straboviridae</taxon>
        <taxon>Tevenvirinae</taxon>
        <taxon>Moonvirus</taxon>
        <taxon>Moonvirus moon</taxon>
    </lineage>
</organism>
<keyword evidence="2" id="KW-1185">Reference proteome</keyword>
<dbReference type="KEGG" id="vg:24721820"/>
<name>A0A0A0YR20_9CAUD</name>
<dbReference type="GeneID" id="24721820"/>
<accession>A0A0A0YR20</accession>
<protein>
    <submittedName>
        <fullName evidence="1">Uncharacterized protein</fullName>
    </submittedName>
</protein>
<evidence type="ECO:0000313" key="2">
    <source>
        <dbReference type="Proteomes" id="UP000030323"/>
    </source>
</evidence>
<proteinExistence type="predicted"/>
<dbReference type="Proteomes" id="UP000030323">
    <property type="component" value="Segment"/>
</dbReference>
<reference evidence="1 2" key="1">
    <citation type="journal article" date="2015" name="Genome Announc.">
        <title>Complete Genome Sequence of Citrobacter freundii Myophage Moon.</title>
        <authorList>
            <person name="Edwards G.B."/>
            <person name="Luna A.J."/>
            <person name="Hernandez A.C."/>
            <person name="Kuty Everett G.F."/>
        </authorList>
    </citation>
    <scope>NUCLEOTIDE SEQUENCE [LARGE SCALE GENOMIC DNA]</scope>
</reference>